<gene>
    <name evidence="3" type="ORF">ACFPQB_04745</name>
</gene>
<evidence type="ECO:0000259" key="2">
    <source>
        <dbReference type="Pfam" id="PF01882"/>
    </source>
</evidence>
<accession>A0ABW0ZFZ3</accession>
<feature type="domain" description="DUF58" evidence="2">
    <location>
        <begin position="242"/>
        <end position="329"/>
    </location>
</feature>
<evidence type="ECO:0000313" key="4">
    <source>
        <dbReference type="Proteomes" id="UP001596072"/>
    </source>
</evidence>
<dbReference type="EMBL" id="JBHSNS010000001">
    <property type="protein sequence ID" value="MFC5728214.1"/>
    <property type="molecule type" value="Genomic_DNA"/>
</dbReference>
<organism evidence="3 4">
    <name type="scientific">Nocardioides vastitatis</name>
    <dbReference type="NCBI Taxonomy" id="2568655"/>
    <lineage>
        <taxon>Bacteria</taxon>
        <taxon>Bacillati</taxon>
        <taxon>Actinomycetota</taxon>
        <taxon>Actinomycetes</taxon>
        <taxon>Propionibacteriales</taxon>
        <taxon>Nocardioidaceae</taxon>
        <taxon>Nocardioides</taxon>
    </lineage>
</organism>
<evidence type="ECO:0000313" key="3">
    <source>
        <dbReference type="EMBL" id="MFC5728214.1"/>
    </source>
</evidence>
<keyword evidence="4" id="KW-1185">Reference proteome</keyword>
<dbReference type="PANTHER" id="PTHR34351:SF1">
    <property type="entry name" value="SLR1927 PROTEIN"/>
    <property type="match status" value="1"/>
</dbReference>
<name>A0ABW0ZFZ3_9ACTN</name>
<dbReference type="Pfam" id="PF01882">
    <property type="entry name" value="DUF58"/>
    <property type="match status" value="1"/>
</dbReference>
<proteinExistence type="predicted"/>
<dbReference type="Proteomes" id="UP001596072">
    <property type="component" value="Unassembled WGS sequence"/>
</dbReference>
<keyword evidence="1" id="KW-1133">Transmembrane helix</keyword>
<evidence type="ECO:0000256" key="1">
    <source>
        <dbReference type="SAM" id="Phobius"/>
    </source>
</evidence>
<sequence length="431" mass="46819">MNARSRTGSWVVGARRTVVELSRRRRAWSGAVREALVARTSHARDVLAPITRTVTPAGWAVAVLAAVLLVAAPLLNWGELLVGGVFLALVEAIAVLFVVGRQPVAARLDLTRERVIVGERANGFLTVSNPTTRRSRPMVVEFPVGAGRAAFELPALEPGGEHEELFAIPTAQRAVLDVGPVTAVRTDPLALLRRERHLSRVDTLYIHPKTLRVEGSAAGLVRDLEGQTVPKVSDNDVAFHALRGYVPGDDRRHIHWKSSAKTGTLMVRQFEETRRSHLLTMISSRLEDYASDEEFELAISVAGSLGTQALADGQQMSAVSSLASLPARSAQQFLDGLSGLTYDWQARRLVEVARRLQGDEQAASVVVLCVGSEVTVTELRRARQHLPVDTRVIAARCVIGQEPSLRWLGDLAVATIGRLEELGVAVRRVAA</sequence>
<keyword evidence="1" id="KW-0812">Transmembrane</keyword>
<feature type="transmembrane region" description="Helical" evidence="1">
    <location>
        <begin position="81"/>
        <end position="99"/>
    </location>
</feature>
<comment type="caution">
    <text evidence="3">The sequence shown here is derived from an EMBL/GenBank/DDBJ whole genome shotgun (WGS) entry which is preliminary data.</text>
</comment>
<reference evidence="4" key="1">
    <citation type="journal article" date="2019" name="Int. J. Syst. Evol. Microbiol.">
        <title>The Global Catalogue of Microorganisms (GCM) 10K type strain sequencing project: providing services to taxonomists for standard genome sequencing and annotation.</title>
        <authorList>
            <consortium name="The Broad Institute Genomics Platform"/>
            <consortium name="The Broad Institute Genome Sequencing Center for Infectious Disease"/>
            <person name="Wu L."/>
            <person name="Ma J."/>
        </authorList>
    </citation>
    <scope>NUCLEOTIDE SEQUENCE [LARGE SCALE GENOMIC DNA]</scope>
    <source>
        <strain evidence="4">YIM 94188</strain>
    </source>
</reference>
<keyword evidence="1" id="KW-0472">Membrane</keyword>
<dbReference type="PANTHER" id="PTHR34351">
    <property type="entry name" value="SLR1927 PROTEIN-RELATED"/>
    <property type="match status" value="1"/>
</dbReference>
<dbReference type="InterPro" id="IPR002881">
    <property type="entry name" value="DUF58"/>
</dbReference>
<dbReference type="RefSeq" id="WP_136436242.1">
    <property type="nucleotide sequence ID" value="NZ_JBHSNS010000001.1"/>
</dbReference>
<feature type="transmembrane region" description="Helical" evidence="1">
    <location>
        <begin position="57"/>
        <end position="75"/>
    </location>
</feature>
<protein>
    <submittedName>
        <fullName evidence="3">DUF58 domain-containing protein</fullName>
    </submittedName>
</protein>